<organism evidence="2 3">
    <name type="scientific">Globisporangium ultimum (strain ATCC 200006 / CBS 805.95 / DAOM BR144)</name>
    <name type="common">Pythium ultimum</name>
    <dbReference type="NCBI Taxonomy" id="431595"/>
    <lineage>
        <taxon>Eukaryota</taxon>
        <taxon>Sar</taxon>
        <taxon>Stramenopiles</taxon>
        <taxon>Oomycota</taxon>
        <taxon>Peronosporomycetes</taxon>
        <taxon>Pythiales</taxon>
        <taxon>Pythiaceae</taxon>
        <taxon>Globisporangium</taxon>
    </lineage>
</organism>
<dbReference type="InParanoid" id="K3WY44"/>
<dbReference type="Proteomes" id="UP000019132">
    <property type="component" value="Unassembled WGS sequence"/>
</dbReference>
<keyword evidence="1" id="KW-1133">Transmembrane helix</keyword>
<proteinExistence type="predicted"/>
<protein>
    <recommendedName>
        <fullName evidence="4">Intimal thickness related receptor IRP domain-containing protein</fullName>
    </recommendedName>
</protein>
<dbReference type="VEuPathDB" id="FungiDB:PYU1_G009874"/>
<feature type="transmembrane region" description="Helical" evidence="1">
    <location>
        <begin position="149"/>
        <end position="167"/>
    </location>
</feature>
<sequence>MELTEKDMYYASQLVFLPISLLLSFGLCQYLFLLYYNRRKELRGVLLLMAALVGFVSLVPLAHPNEELVHHLNDISEACSTLTFLLQITIIGRASNKKVKIRSIYYLTLAAELLIAVQLSVVVLDVIEVFSPRIGDSVSKEVNQAVEDISLVFIFAFRFYYLALIKGFRELVRTKKMEICIYFLFLTHEYPFIALEESTHVLWEFVQGIYHRLIVTCCIWLTVKDKLRRGGINSFMTTKNSQHFSQASQGNRKRASESIGIDQRYASTRSPSIVQATAAVSPAPLHGPSLDTIQ</sequence>
<dbReference type="eggNOG" id="ENOG502SMIN">
    <property type="taxonomic scope" value="Eukaryota"/>
</dbReference>
<feature type="transmembrane region" description="Helical" evidence="1">
    <location>
        <begin position="45"/>
        <end position="63"/>
    </location>
</feature>
<evidence type="ECO:0000313" key="3">
    <source>
        <dbReference type="Proteomes" id="UP000019132"/>
    </source>
</evidence>
<reference evidence="3" key="2">
    <citation type="submission" date="2010-04" db="EMBL/GenBank/DDBJ databases">
        <authorList>
            <person name="Buell R."/>
            <person name="Hamilton J."/>
            <person name="Hostetler J."/>
        </authorList>
    </citation>
    <scope>NUCLEOTIDE SEQUENCE [LARGE SCALE GENOMIC DNA]</scope>
    <source>
        <strain evidence="3">DAOM:BR144</strain>
    </source>
</reference>
<feature type="transmembrane region" description="Helical" evidence="1">
    <location>
        <begin position="104"/>
        <end position="129"/>
    </location>
</feature>
<keyword evidence="3" id="KW-1185">Reference proteome</keyword>
<feature type="transmembrane region" description="Helical" evidence="1">
    <location>
        <begin position="12"/>
        <end position="33"/>
    </location>
</feature>
<keyword evidence="1" id="KW-0472">Membrane</keyword>
<reference evidence="3" key="1">
    <citation type="journal article" date="2010" name="Genome Biol.">
        <title>Genome sequence of the necrotrophic plant pathogen Pythium ultimum reveals original pathogenicity mechanisms and effector repertoire.</title>
        <authorList>
            <person name="Levesque C.A."/>
            <person name="Brouwer H."/>
            <person name="Cano L."/>
            <person name="Hamilton J.P."/>
            <person name="Holt C."/>
            <person name="Huitema E."/>
            <person name="Raffaele S."/>
            <person name="Robideau G.P."/>
            <person name="Thines M."/>
            <person name="Win J."/>
            <person name="Zerillo M.M."/>
            <person name="Beakes G.W."/>
            <person name="Boore J.L."/>
            <person name="Busam D."/>
            <person name="Dumas B."/>
            <person name="Ferriera S."/>
            <person name="Fuerstenberg S.I."/>
            <person name="Gachon C.M."/>
            <person name="Gaulin E."/>
            <person name="Govers F."/>
            <person name="Grenville-Briggs L."/>
            <person name="Horner N."/>
            <person name="Hostetler J."/>
            <person name="Jiang R.H."/>
            <person name="Johnson J."/>
            <person name="Krajaejun T."/>
            <person name="Lin H."/>
            <person name="Meijer H.J."/>
            <person name="Moore B."/>
            <person name="Morris P."/>
            <person name="Phuntmart V."/>
            <person name="Puiu D."/>
            <person name="Shetty J."/>
            <person name="Stajich J.E."/>
            <person name="Tripathy S."/>
            <person name="Wawra S."/>
            <person name="van West P."/>
            <person name="Whitty B.R."/>
            <person name="Coutinho P.M."/>
            <person name="Henrissat B."/>
            <person name="Martin F."/>
            <person name="Thomas P.D."/>
            <person name="Tyler B.M."/>
            <person name="De Vries R.P."/>
            <person name="Kamoun S."/>
            <person name="Yandell M."/>
            <person name="Tisserat N."/>
            <person name="Buell C.R."/>
        </authorList>
    </citation>
    <scope>NUCLEOTIDE SEQUENCE</scope>
    <source>
        <strain evidence="3">DAOM:BR144</strain>
    </source>
</reference>
<dbReference type="EMBL" id="GL376624">
    <property type="status" value="NOT_ANNOTATED_CDS"/>
    <property type="molecule type" value="Genomic_DNA"/>
</dbReference>
<name>K3WY44_GLOUD</name>
<dbReference type="HOGENOM" id="CLU_068580_0_0_1"/>
<keyword evidence="1" id="KW-0812">Transmembrane</keyword>
<accession>K3WY44</accession>
<evidence type="ECO:0008006" key="4">
    <source>
        <dbReference type="Google" id="ProtNLM"/>
    </source>
</evidence>
<dbReference type="EnsemblProtists" id="PYU1_T009892">
    <property type="protein sequence ID" value="PYU1_T009892"/>
    <property type="gene ID" value="PYU1_G009874"/>
</dbReference>
<evidence type="ECO:0000256" key="1">
    <source>
        <dbReference type="SAM" id="Phobius"/>
    </source>
</evidence>
<dbReference type="OMA" id="THEYPFI"/>
<dbReference type="AlphaFoldDB" id="K3WY44"/>
<reference evidence="2" key="3">
    <citation type="submission" date="2015-02" db="UniProtKB">
        <authorList>
            <consortium name="EnsemblProtists"/>
        </authorList>
    </citation>
    <scope>IDENTIFICATION</scope>
    <source>
        <strain evidence="2">DAOM BR144</strain>
    </source>
</reference>
<evidence type="ECO:0000313" key="2">
    <source>
        <dbReference type="EnsemblProtists" id="PYU1_T009892"/>
    </source>
</evidence>
<feature type="transmembrane region" description="Helical" evidence="1">
    <location>
        <begin position="75"/>
        <end position="92"/>
    </location>
</feature>